<feature type="domain" description="Kazal-like" evidence="1">
    <location>
        <begin position="1"/>
        <end position="58"/>
    </location>
</feature>
<evidence type="ECO:0000313" key="4">
    <source>
        <dbReference type="WBParaSite" id="GPUH_0000730701-mRNA-1"/>
    </source>
</evidence>
<dbReference type="Gene3D" id="3.30.60.30">
    <property type="match status" value="1"/>
</dbReference>
<dbReference type="Pfam" id="PF07648">
    <property type="entry name" value="Kazal_2"/>
    <property type="match status" value="1"/>
</dbReference>
<dbReference type="SMART" id="SM00280">
    <property type="entry name" value="KAZAL"/>
    <property type="match status" value="1"/>
</dbReference>
<evidence type="ECO:0000313" key="3">
    <source>
        <dbReference type="Proteomes" id="UP000271098"/>
    </source>
</evidence>
<evidence type="ECO:0000313" key="2">
    <source>
        <dbReference type="EMBL" id="VDK57879.1"/>
    </source>
</evidence>
<proteinExistence type="predicted"/>
<protein>
    <submittedName>
        <fullName evidence="4">Kazal-like domain-containing protein</fullName>
    </submittedName>
</protein>
<reference evidence="4" key="1">
    <citation type="submission" date="2016-06" db="UniProtKB">
        <authorList>
            <consortium name="WormBaseParasite"/>
        </authorList>
    </citation>
    <scope>IDENTIFICATION</scope>
</reference>
<dbReference type="EMBL" id="UYRT01018666">
    <property type="protein sequence ID" value="VDK57879.1"/>
    <property type="molecule type" value="Genomic_DNA"/>
</dbReference>
<evidence type="ECO:0000259" key="1">
    <source>
        <dbReference type="PROSITE" id="PS51465"/>
    </source>
</evidence>
<name>A0A183DF07_9BILA</name>
<dbReference type="CDD" id="cd00104">
    <property type="entry name" value="KAZAL_FS"/>
    <property type="match status" value="1"/>
</dbReference>
<keyword evidence="3" id="KW-1185">Reference proteome</keyword>
<dbReference type="InterPro" id="IPR036058">
    <property type="entry name" value="Kazal_dom_sf"/>
</dbReference>
<dbReference type="Proteomes" id="UP000271098">
    <property type="component" value="Unassembled WGS sequence"/>
</dbReference>
<dbReference type="InterPro" id="IPR002350">
    <property type="entry name" value="Kazal_dom"/>
</dbReference>
<dbReference type="SUPFAM" id="SSF100895">
    <property type="entry name" value="Kazal-type serine protease inhibitors"/>
    <property type="match status" value="1"/>
</dbReference>
<gene>
    <name evidence="2" type="ORF">GPUH_LOCUS7298</name>
</gene>
<dbReference type="PROSITE" id="PS51465">
    <property type="entry name" value="KAZAL_2"/>
    <property type="match status" value="1"/>
</dbReference>
<sequence>MPNCKCPRTCSMDYLGLVASMTVCGSDGSTYDNICELQQFACTHQLDLVPRTLGKCPHDGSGDEMQKRRGREMDSAPALGNLCVDDADCLVYNSLCGQLNALRLKSCECRQGFFPSKDLTQCIQGSLECIQQGMDTI</sequence>
<reference evidence="2 3" key="2">
    <citation type="submission" date="2018-11" db="EMBL/GenBank/DDBJ databases">
        <authorList>
            <consortium name="Pathogen Informatics"/>
        </authorList>
    </citation>
    <scope>NUCLEOTIDE SEQUENCE [LARGE SCALE GENOMIC DNA]</scope>
</reference>
<dbReference type="WBParaSite" id="GPUH_0000730701-mRNA-1">
    <property type="protein sequence ID" value="GPUH_0000730701-mRNA-1"/>
    <property type="gene ID" value="GPUH_0000730701"/>
</dbReference>
<dbReference type="OrthoDB" id="88853at2759"/>
<dbReference type="AlphaFoldDB" id="A0A183DF07"/>
<organism evidence="4">
    <name type="scientific">Gongylonema pulchrum</name>
    <dbReference type="NCBI Taxonomy" id="637853"/>
    <lineage>
        <taxon>Eukaryota</taxon>
        <taxon>Metazoa</taxon>
        <taxon>Ecdysozoa</taxon>
        <taxon>Nematoda</taxon>
        <taxon>Chromadorea</taxon>
        <taxon>Rhabditida</taxon>
        <taxon>Spirurina</taxon>
        <taxon>Spiruromorpha</taxon>
        <taxon>Spiruroidea</taxon>
        <taxon>Gongylonematidae</taxon>
        <taxon>Gongylonema</taxon>
    </lineage>
</organism>
<accession>A0A183DF07</accession>